<dbReference type="GO" id="GO:0004553">
    <property type="term" value="F:hydrolase activity, hydrolyzing O-glycosyl compounds"/>
    <property type="evidence" value="ECO:0007669"/>
    <property type="project" value="InterPro"/>
</dbReference>
<evidence type="ECO:0000256" key="4">
    <source>
        <dbReference type="ARBA" id="ARBA00023180"/>
    </source>
</evidence>
<dbReference type="FunFam" id="2.60.40.1760:FF:000005">
    <property type="entry name" value="Putative alpha-glucosidase AgdA"/>
    <property type="match status" value="1"/>
</dbReference>
<dbReference type="Gene3D" id="3.20.20.80">
    <property type="entry name" value="Glycosidases"/>
    <property type="match status" value="2"/>
</dbReference>
<dbReference type="HOGENOM" id="CLU_000631_11_0_1"/>
<dbReference type="Pfam" id="PF01055">
    <property type="entry name" value="Glyco_hydro_31_2nd"/>
    <property type="match status" value="1"/>
</dbReference>
<dbReference type="OMA" id="WEFPNDE"/>
<dbReference type="FunFam" id="2.60.40.1180:FF:000001">
    <property type="entry name" value="Maltase-glucoamylase, intestinal"/>
    <property type="match status" value="1"/>
</dbReference>
<dbReference type="PROSITE" id="PS00129">
    <property type="entry name" value="GLYCOSYL_HYDROL_F31_1"/>
    <property type="match status" value="1"/>
</dbReference>
<dbReference type="Gene3D" id="2.60.40.1760">
    <property type="entry name" value="glycosyl hydrolase (family 31)"/>
    <property type="match status" value="1"/>
</dbReference>
<dbReference type="SUPFAM" id="SSF51011">
    <property type="entry name" value="Glycosyl hydrolase domain"/>
    <property type="match status" value="1"/>
</dbReference>
<dbReference type="GO" id="GO:0030246">
    <property type="term" value="F:carbohydrate binding"/>
    <property type="evidence" value="ECO:0007669"/>
    <property type="project" value="InterPro"/>
</dbReference>
<dbReference type="InterPro" id="IPR030458">
    <property type="entry name" value="Glyco_hydro_31_AS"/>
</dbReference>
<proteinExistence type="inferred from homology"/>
<evidence type="ECO:0000256" key="3">
    <source>
        <dbReference type="ARBA" id="ARBA00022801"/>
    </source>
</evidence>
<dbReference type="PANTHER" id="PTHR22762:SF133">
    <property type="entry name" value="P-TYPE DOMAIN-CONTAINING PROTEIN"/>
    <property type="match status" value="1"/>
</dbReference>
<evidence type="ECO:0000256" key="1">
    <source>
        <dbReference type="ARBA" id="ARBA00007806"/>
    </source>
</evidence>
<protein>
    <submittedName>
        <fullName evidence="9">Alpha-glucosidase Agl1</fullName>
    </submittedName>
</protein>
<evidence type="ECO:0000313" key="9">
    <source>
        <dbReference type="EMBL" id="EPX71699.1"/>
    </source>
</evidence>
<keyword evidence="5 6" id="KW-0326">Glycosidase</keyword>
<gene>
    <name evidence="9" type="ORF">SOCG_01913</name>
</gene>
<dbReference type="CDD" id="cd14752">
    <property type="entry name" value="GH31_N"/>
    <property type="match status" value="1"/>
</dbReference>
<evidence type="ECO:0000313" key="10">
    <source>
        <dbReference type="Proteomes" id="UP000016088"/>
    </source>
</evidence>
<dbReference type="EMBL" id="KE503208">
    <property type="protein sequence ID" value="EPX71699.1"/>
    <property type="molecule type" value="Genomic_DNA"/>
</dbReference>
<dbReference type="Proteomes" id="UP000016088">
    <property type="component" value="Unassembled WGS sequence"/>
</dbReference>
<dbReference type="SUPFAM" id="SSF51445">
    <property type="entry name" value="(Trans)glycosidases"/>
    <property type="match status" value="1"/>
</dbReference>
<feature type="domain" description="Glycosyl hydrolase family 31 C-terminal" evidence="8">
    <location>
        <begin position="750"/>
        <end position="841"/>
    </location>
</feature>
<dbReference type="Pfam" id="PF21365">
    <property type="entry name" value="Glyco_hydro_31_3rd"/>
    <property type="match status" value="1"/>
</dbReference>
<dbReference type="GO" id="GO:0005975">
    <property type="term" value="P:carbohydrate metabolic process"/>
    <property type="evidence" value="ECO:0007669"/>
    <property type="project" value="InterPro"/>
</dbReference>
<evidence type="ECO:0000256" key="2">
    <source>
        <dbReference type="ARBA" id="ARBA00022729"/>
    </source>
</evidence>
<keyword evidence="10" id="KW-1185">Reference proteome</keyword>
<dbReference type="InterPro" id="IPR013780">
    <property type="entry name" value="Glyco_hydro_b"/>
</dbReference>
<evidence type="ECO:0000259" key="8">
    <source>
        <dbReference type="Pfam" id="PF21365"/>
    </source>
</evidence>
<feature type="domain" description="Glycoside hydrolase family 31 TIM barrel" evidence="7">
    <location>
        <begin position="308"/>
        <end position="742"/>
    </location>
</feature>
<dbReference type="InterPro" id="IPR000322">
    <property type="entry name" value="Glyco_hydro_31_TIM"/>
</dbReference>
<evidence type="ECO:0000256" key="5">
    <source>
        <dbReference type="ARBA" id="ARBA00023295"/>
    </source>
</evidence>
<dbReference type="RefSeq" id="XP_013020319.1">
    <property type="nucleotide sequence ID" value="XM_013164865.1"/>
</dbReference>
<dbReference type="VEuPathDB" id="FungiDB:SOCG_01913"/>
<organism evidence="9 10">
    <name type="scientific">Schizosaccharomyces octosporus (strain yFS286)</name>
    <name type="common">Fission yeast</name>
    <name type="synonym">Octosporomyces octosporus</name>
    <dbReference type="NCBI Taxonomy" id="483514"/>
    <lineage>
        <taxon>Eukaryota</taxon>
        <taxon>Fungi</taxon>
        <taxon>Dikarya</taxon>
        <taxon>Ascomycota</taxon>
        <taxon>Taphrinomycotina</taxon>
        <taxon>Schizosaccharomycetes</taxon>
        <taxon>Schizosaccharomycetales</taxon>
        <taxon>Schizosaccharomycetaceae</taxon>
        <taxon>Schizosaccharomyces</taxon>
    </lineage>
</organism>
<dbReference type="GeneID" id="25030892"/>
<evidence type="ECO:0000256" key="6">
    <source>
        <dbReference type="RuleBase" id="RU361185"/>
    </source>
</evidence>
<dbReference type="Gene3D" id="2.60.40.1180">
    <property type="entry name" value="Golgi alpha-mannosidase II"/>
    <property type="match status" value="2"/>
</dbReference>
<dbReference type="eggNOG" id="KOG1065">
    <property type="taxonomic scope" value="Eukaryota"/>
</dbReference>
<dbReference type="OrthoDB" id="5839090at2759"/>
<accession>S9RC55</accession>
<dbReference type="InterPro" id="IPR011013">
    <property type="entry name" value="Gal_mutarotase_sf_dom"/>
</dbReference>
<reference evidence="9 10" key="1">
    <citation type="journal article" date="2011" name="Science">
        <title>Comparative functional genomics of the fission yeasts.</title>
        <authorList>
            <person name="Rhind N."/>
            <person name="Chen Z."/>
            <person name="Yassour M."/>
            <person name="Thompson D.A."/>
            <person name="Haas B.J."/>
            <person name="Habib N."/>
            <person name="Wapinski I."/>
            <person name="Roy S."/>
            <person name="Lin M.F."/>
            <person name="Heiman D.I."/>
            <person name="Young S.K."/>
            <person name="Furuya K."/>
            <person name="Guo Y."/>
            <person name="Pidoux A."/>
            <person name="Chen H.M."/>
            <person name="Robbertse B."/>
            <person name="Goldberg J.M."/>
            <person name="Aoki K."/>
            <person name="Bayne E.H."/>
            <person name="Berlin A.M."/>
            <person name="Desjardins C.A."/>
            <person name="Dobbs E."/>
            <person name="Dukaj L."/>
            <person name="Fan L."/>
            <person name="FitzGerald M.G."/>
            <person name="French C."/>
            <person name="Gujja S."/>
            <person name="Hansen K."/>
            <person name="Keifenheim D."/>
            <person name="Levin J.Z."/>
            <person name="Mosher R.A."/>
            <person name="Mueller C.A."/>
            <person name="Pfiffner J."/>
            <person name="Priest M."/>
            <person name="Russ C."/>
            <person name="Smialowska A."/>
            <person name="Swoboda P."/>
            <person name="Sykes S.M."/>
            <person name="Vaughn M."/>
            <person name="Vengrova S."/>
            <person name="Yoder R."/>
            <person name="Zeng Q."/>
            <person name="Allshire R."/>
            <person name="Baulcombe D."/>
            <person name="Birren B.W."/>
            <person name="Brown W."/>
            <person name="Ekwall K."/>
            <person name="Kellis M."/>
            <person name="Leatherwood J."/>
            <person name="Levin H."/>
            <person name="Margalit H."/>
            <person name="Martienssen R."/>
            <person name="Nieduszynski C.A."/>
            <person name="Spatafora J.W."/>
            <person name="Friedman N."/>
            <person name="Dalgaard J.Z."/>
            <person name="Baumann P."/>
            <person name="Niki H."/>
            <person name="Regev A."/>
            <person name="Nusbaum C."/>
        </authorList>
    </citation>
    <scope>NUCLEOTIDE SEQUENCE [LARGE SCALE GENOMIC DNA]</scope>
    <source>
        <strain evidence="10">yFS286</strain>
    </source>
</reference>
<name>S9RC55_SCHOY</name>
<dbReference type="SUPFAM" id="SSF74650">
    <property type="entry name" value="Galactose mutarotase-like"/>
    <property type="match status" value="1"/>
</dbReference>
<dbReference type="AlphaFoldDB" id="S9RC55"/>
<sequence>MGSFPSILLAQNSSSSPSGTDASYRVIPTPYTPQNGIQQNVSVYEPYRGNECHGYRAKNISESQKGITGILELIGSPCNAYGADYPYLFLNVTYETEERVHISIRDLNSSQFQFSKRHDVWQAPLYYASTSSLNKSNVFYEFSFNADPFEFWITRKTDGEVLFDTRGNHLVFEDQYIELTTNMVDDYNIYGLAETIHGFRLGNNLTRTFWNNDEASPLDRNMYGTHPYYLEQRYKPLNSSNFTNSNQTTYSSSSHGVLMLTANGMDVLLRPKYLQYRMIGGVIDLYVYSGSSSPKETTKQYIKSIGLPQMQQYWTLGYHMCRWGYQNITEIMRVRERMHNSSIPIETFWSDVDYMHNLRDFTVDPTSYPRDQFSQFFHEIESSHQHYIPIVDAGVYAANPTNRSDDTYGPFYEGFEKDLFLKNPDGSIYIGEVWPGFAVFPDFIHPNVQEYWKHGIQNLSYAFGSNSSNYIPFSGLWLDMNEPSSFCVGSCGSELVNWNPVHPPMMLPGESSSPVFVYPNISNPSNTTEFYSAYTAVLSQYHATATTSFQTVHSTPGPLGDKPNINHPPYAINQEQGNHDLANHGVSPNATHYDGTLRYNLFNVYGYTEGKVTHQALSELQPGRRPFILTRSNFVGTGTYAAVWLGDNHSNWPNMYFSIPGMLTYNMLGIPMVGADVCGFADNSNEELCARWMELGAFSPFYRNHNSQGSSLQEPYLWGSVAEASRRAMNIRYSLLPYWYTLLNQASSEGNTIVTPLFFEFPDEPHLAEADRQFMVGDALLVSPVLDPNTTKVNGVFPGNESTVWYDWYNHTAIEHKPYENKTMDAPLEHINVAIRGSKVIPMQQPAYTTEETRENPFNLLVALDKQGTARGSLYADDGVSVTPNATLWVDFSAKSNELSSVSFGNYNVRVPLANVTILGVSSSPKQVQFNNEAVMSYNYINETKELIITKLENFTSIGAFAKNWTVSW</sequence>
<dbReference type="InterPro" id="IPR030459">
    <property type="entry name" value="Glyco_hydro_31_CS"/>
</dbReference>
<dbReference type="PROSITE" id="PS00707">
    <property type="entry name" value="GLYCOSYL_HYDROL_F31_2"/>
    <property type="match status" value="1"/>
</dbReference>
<evidence type="ECO:0000259" key="7">
    <source>
        <dbReference type="Pfam" id="PF01055"/>
    </source>
</evidence>
<dbReference type="PANTHER" id="PTHR22762">
    <property type="entry name" value="ALPHA-GLUCOSIDASE"/>
    <property type="match status" value="1"/>
</dbReference>
<dbReference type="CDD" id="cd06602">
    <property type="entry name" value="GH31_MGAM_SI_GAA"/>
    <property type="match status" value="1"/>
</dbReference>
<comment type="similarity">
    <text evidence="1 6">Belongs to the glycosyl hydrolase 31 family.</text>
</comment>
<dbReference type="InterPro" id="IPR017853">
    <property type="entry name" value="GH"/>
</dbReference>
<keyword evidence="3 6" id="KW-0378">Hydrolase</keyword>
<dbReference type="InterPro" id="IPR048395">
    <property type="entry name" value="Glyco_hydro_31_C"/>
</dbReference>
<keyword evidence="2" id="KW-0732">Signal</keyword>
<keyword evidence="4" id="KW-0325">Glycoprotein</keyword>